<comment type="caution">
    <text evidence="1">The sequence shown here is derived from an EMBL/GenBank/DDBJ whole genome shotgun (WGS) entry which is preliminary data.</text>
</comment>
<gene>
    <name evidence="1" type="ORF">LCGC14_0569210</name>
</gene>
<evidence type="ECO:0000313" key="1">
    <source>
        <dbReference type="EMBL" id="KKN56739.1"/>
    </source>
</evidence>
<dbReference type="AlphaFoldDB" id="A0A0F9RPR7"/>
<organism evidence="1">
    <name type="scientific">marine sediment metagenome</name>
    <dbReference type="NCBI Taxonomy" id="412755"/>
    <lineage>
        <taxon>unclassified sequences</taxon>
        <taxon>metagenomes</taxon>
        <taxon>ecological metagenomes</taxon>
    </lineage>
</organism>
<dbReference type="Gene3D" id="1.10.1220.10">
    <property type="entry name" value="Met repressor-like"/>
    <property type="match status" value="1"/>
</dbReference>
<protein>
    <recommendedName>
        <fullName evidence="2">Ribbon-helix-helix protein CopG domain-containing protein</fullName>
    </recommendedName>
</protein>
<name>A0A0F9RPR7_9ZZZZ</name>
<accession>A0A0F9RPR7</accession>
<dbReference type="EMBL" id="LAZR01000833">
    <property type="protein sequence ID" value="KKN56739.1"/>
    <property type="molecule type" value="Genomic_DNA"/>
</dbReference>
<sequence length="79" mass="9272">MSAVRKNINFPEDLLREVNSLTKKSKTDFSKFVREATKEYVNNLKKEQLQKELEEGYKAKAKLNLKISEDFKYVDGENI</sequence>
<proteinExistence type="predicted"/>
<dbReference type="InterPro" id="IPR013321">
    <property type="entry name" value="Arc_rbn_hlx_hlx"/>
</dbReference>
<evidence type="ECO:0008006" key="2">
    <source>
        <dbReference type="Google" id="ProtNLM"/>
    </source>
</evidence>
<dbReference type="GO" id="GO:0006355">
    <property type="term" value="P:regulation of DNA-templated transcription"/>
    <property type="evidence" value="ECO:0007669"/>
    <property type="project" value="InterPro"/>
</dbReference>
<reference evidence="1" key="1">
    <citation type="journal article" date="2015" name="Nature">
        <title>Complex archaea that bridge the gap between prokaryotes and eukaryotes.</title>
        <authorList>
            <person name="Spang A."/>
            <person name="Saw J.H."/>
            <person name="Jorgensen S.L."/>
            <person name="Zaremba-Niedzwiedzka K."/>
            <person name="Martijn J."/>
            <person name="Lind A.E."/>
            <person name="van Eijk R."/>
            <person name="Schleper C."/>
            <person name="Guy L."/>
            <person name="Ettema T.J."/>
        </authorList>
    </citation>
    <scope>NUCLEOTIDE SEQUENCE</scope>
</reference>